<dbReference type="Proteomes" id="UP000626109">
    <property type="component" value="Unassembled WGS sequence"/>
</dbReference>
<dbReference type="AlphaFoldDB" id="A0A813IFK1"/>
<evidence type="ECO:0000313" key="1">
    <source>
        <dbReference type="EMBL" id="CAE8650045.1"/>
    </source>
</evidence>
<sequence length="70" mass="7479">MDGLSSGLDEEEVDAVIFTAALHAGHKGSAAASFPSRRCLFHLYCTAIGKRHILQQPQFLPAHGCCCCSC</sequence>
<organism evidence="1 2">
    <name type="scientific">Polarella glacialis</name>
    <name type="common">Dinoflagellate</name>
    <dbReference type="NCBI Taxonomy" id="89957"/>
    <lineage>
        <taxon>Eukaryota</taxon>
        <taxon>Sar</taxon>
        <taxon>Alveolata</taxon>
        <taxon>Dinophyceae</taxon>
        <taxon>Suessiales</taxon>
        <taxon>Suessiaceae</taxon>
        <taxon>Polarella</taxon>
    </lineage>
</organism>
<accession>A0A813IFK1</accession>
<comment type="caution">
    <text evidence="1">The sequence shown here is derived from an EMBL/GenBank/DDBJ whole genome shotgun (WGS) entry which is preliminary data.</text>
</comment>
<proteinExistence type="predicted"/>
<gene>
    <name evidence="1" type="ORF">PGLA2088_LOCUS7946</name>
</gene>
<evidence type="ECO:0000313" key="2">
    <source>
        <dbReference type="Proteomes" id="UP000626109"/>
    </source>
</evidence>
<reference evidence="1" key="1">
    <citation type="submission" date="2021-02" db="EMBL/GenBank/DDBJ databases">
        <authorList>
            <person name="Dougan E. K."/>
            <person name="Rhodes N."/>
            <person name="Thang M."/>
            <person name="Chan C."/>
        </authorList>
    </citation>
    <scope>NUCLEOTIDE SEQUENCE</scope>
</reference>
<name>A0A813IFK1_POLGL</name>
<protein>
    <submittedName>
        <fullName evidence="1">Uncharacterized protein</fullName>
    </submittedName>
</protein>
<dbReference type="EMBL" id="CAJNNW010008464">
    <property type="protein sequence ID" value="CAE8650045.1"/>
    <property type="molecule type" value="Genomic_DNA"/>
</dbReference>